<keyword evidence="1" id="KW-0812">Transmembrane</keyword>
<feature type="transmembrane region" description="Helical" evidence="1">
    <location>
        <begin position="55"/>
        <end position="76"/>
    </location>
</feature>
<dbReference type="OrthoDB" id="2898067at2"/>
<name>A0A2N3LDV7_9BACI</name>
<dbReference type="Proteomes" id="UP000233440">
    <property type="component" value="Unassembled WGS sequence"/>
</dbReference>
<reference evidence="2 3" key="1">
    <citation type="submission" date="2017-11" db="EMBL/GenBank/DDBJ databases">
        <title>Bacillus camelliae sp. nov., isolated from pu'er tea.</title>
        <authorList>
            <person name="Niu L."/>
        </authorList>
    </citation>
    <scope>NUCLEOTIDE SEQUENCE [LARGE SCALE GENOMIC DNA]</scope>
    <source>
        <strain evidence="2 3">7578-1</strain>
    </source>
</reference>
<organism evidence="2 3">
    <name type="scientific">Heyndrickxia camelliae</name>
    <dbReference type="NCBI Taxonomy" id="1707093"/>
    <lineage>
        <taxon>Bacteria</taxon>
        <taxon>Bacillati</taxon>
        <taxon>Bacillota</taxon>
        <taxon>Bacilli</taxon>
        <taxon>Bacillales</taxon>
        <taxon>Bacillaceae</taxon>
        <taxon>Heyndrickxia</taxon>
    </lineage>
</organism>
<evidence type="ECO:0000313" key="2">
    <source>
        <dbReference type="EMBL" id="PKR82743.1"/>
    </source>
</evidence>
<proteinExistence type="predicted"/>
<sequence>MLPNFPFILGHVTAEPHTENIYELWLIIICDIYLVISGAIFVYQLFKVKTTRKTAINFAIALLVSCILVITFGSAWDLLG</sequence>
<keyword evidence="3" id="KW-1185">Reference proteome</keyword>
<comment type="caution">
    <text evidence="2">The sequence shown here is derived from an EMBL/GenBank/DDBJ whole genome shotgun (WGS) entry which is preliminary data.</text>
</comment>
<keyword evidence="1" id="KW-1133">Transmembrane helix</keyword>
<dbReference type="RefSeq" id="WP_101356520.1">
    <property type="nucleotide sequence ID" value="NZ_PIQO01000029.1"/>
</dbReference>
<evidence type="ECO:0000256" key="1">
    <source>
        <dbReference type="SAM" id="Phobius"/>
    </source>
</evidence>
<dbReference type="EMBL" id="PIQO01000029">
    <property type="protein sequence ID" value="PKR82743.1"/>
    <property type="molecule type" value="Genomic_DNA"/>
</dbReference>
<feature type="transmembrane region" description="Helical" evidence="1">
    <location>
        <begin position="24"/>
        <end position="43"/>
    </location>
</feature>
<evidence type="ECO:0000313" key="3">
    <source>
        <dbReference type="Proteomes" id="UP000233440"/>
    </source>
</evidence>
<gene>
    <name evidence="2" type="ORF">CWO92_22855</name>
</gene>
<dbReference type="AlphaFoldDB" id="A0A2N3LDV7"/>
<protein>
    <submittedName>
        <fullName evidence="2">Uncharacterized protein</fullName>
    </submittedName>
</protein>
<accession>A0A2N3LDV7</accession>
<keyword evidence="1" id="KW-0472">Membrane</keyword>